<accession>A0A0K2U6S0</accession>
<protein>
    <submittedName>
        <fullName evidence="1">Uncharacterized protein</fullName>
    </submittedName>
</protein>
<evidence type="ECO:0000313" key="1">
    <source>
        <dbReference type="EMBL" id="CDW33406.1"/>
    </source>
</evidence>
<sequence length="76" mass="7996">LILLSSSGSLGKMTRGGGDVDEVEDAGFFGPLRERSVTAVSISDLSVESGLAWDASLSTPESMSPKMCKKQKGINY</sequence>
<organism evidence="1">
    <name type="scientific">Lepeophtheirus salmonis</name>
    <name type="common">Salmon louse</name>
    <name type="synonym">Caligus salmonis</name>
    <dbReference type="NCBI Taxonomy" id="72036"/>
    <lineage>
        <taxon>Eukaryota</taxon>
        <taxon>Metazoa</taxon>
        <taxon>Ecdysozoa</taxon>
        <taxon>Arthropoda</taxon>
        <taxon>Crustacea</taxon>
        <taxon>Multicrustacea</taxon>
        <taxon>Hexanauplia</taxon>
        <taxon>Copepoda</taxon>
        <taxon>Siphonostomatoida</taxon>
        <taxon>Caligidae</taxon>
        <taxon>Lepeophtheirus</taxon>
    </lineage>
</organism>
<dbReference type="EMBL" id="HACA01016045">
    <property type="protein sequence ID" value="CDW33406.1"/>
    <property type="molecule type" value="Transcribed_RNA"/>
</dbReference>
<name>A0A0K2U6S0_LEPSM</name>
<feature type="non-terminal residue" evidence="1">
    <location>
        <position position="1"/>
    </location>
</feature>
<dbReference type="AlphaFoldDB" id="A0A0K2U6S0"/>
<reference evidence="1" key="1">
    <citation type="submission" date="2014-05" db="EMBL/GenBank/DDBJ databases">
        <authorList>
            <person name="Chronopoulou M."/>
        </authorList>
    </citation>
    <scope>NUCLEOTIDE SEQUENCE</scope>
    <source>
        <tissue evidence="1">Whole organism</tissue>
    </source>
</reference>
<proteinExistence type="predicted"/>